<dbReference type="PROSITE" id="PS51257">
    <property type="entry name" value="PROKAR_LIPOPROTEIN"/>
    <property type="match status" value="1"/>
</dbReference>
<dbReference type="AlphaFoldDB" id="A0A1W2DQS8"/>
<keyword evidence="4" id="KW-1185">Reference proteome</keyword>
<protein>
    <recommendedName>
        <fullName evidence="5">Lipoprotein</fullName>
    </recommendedName>
</protein>
<evidence type="ECO:0000313" key="4">
    <source>
        <dbReference type="Proteomes" id="UP000192656"/>
    </source>
</evidence>
<name>A0A1W2DQS8_9HYPH</name>
<evidence type="ECO:0000256" key="2">
    <source>
        <dbReference type="SAM" id="SignalP"/>
    </source>
</evidence>
<feature type="compositionally biased region" description="Basic and acidic residues" evidence="1">
    <location>
        <begin position="129"/>
        <end position="144"/>
    </location>
</feature>
<proteinExistence type="predicted"/>
<gene>
    <name evidence="3" type="ORF">SAMN06297251_1179</name>
</gene>
<feature type="signal peptide" evidence="2">
    <location>
        <begin position="1"/>
        <end position="30"/>
    </location>
</feature>
<reference evidence="3 4" key="1">
    <citation type="submission" date="2017-04" db="EMBL/GenBank/DDBJ databases">
        <authorList>
            <person name="Afonso C.L."/>
            <person name="Miller P.J."/>
            <person name="Scott M.A."/>
            <person name="Spackman E."/>
            <person name="Goraichik I."/>
            <person name="Dimitrov K.M."/>
            <person name="Suarez D.L."/>
            <person name="Swayne D.E."/>
        </authorList>
    </citation>
    <scope>NUCLEOTIDE SEQUENCE [LARGE SCALE GENOMIC DNA]</scope>
    <source>
        <strain evidence="3 4">CGMCC 1.10972</strain>
    </source>
</reference>
<organism evidence="3 4">
    <name type="scientific">Fulvimarina manganoxydans</name>
    <dbReference type="NCBI Taxonomy" id="937218"/>
    <lineage>
        <taxon>Bacteria</taxon>
        <taxon>Pseudomonadati</taxon>
        <taxon>Pseudomonadota</taxon>
        <taxon>Alphaproteobacteria</taxon>
        <taxon>Hyphomicrobiales</taxon>
        <taxon>Aurantimonadaceae</taxon>
        <taxon>Fulvimarina</taxon>
    </lineage>
</organism>
<evidence type="ECO:0000256" key="1">
    <source>
        <dbReference type="SAM" id="MobiDB-lite"/>
    </source>
</evidence>
<keyword evidence="2" id="KW-0732">Signal</keyword>
<feature type="chain" id="PRO_5012258415" description="Lipoprotein" evidence="2">
    <location>
        <begin position="31"/>
        <end position="144"/>
    </location>
</feature>
<dbReference type="Proteomes" id="UP000192656">
    <property type="component" value="Unassembled WGS sequence"/>
</dbReference>
<dbReference type="STRING" id="937218.SAMN06297251_1179"/>
<accession>A0A1W2DQS8</accession>
<evidence type="ECO:0000313" key="3">
    <source>
        <dbReference type="EMBL" id="SMC99753.1"/>
    </source>
</evidence>
<feature type="region of interest" description="Disordered" evidence="1">
    <location>
        <begin position="115"/>
        <end position="144"/>
    </location>
</feature>
<dbReference type="EMBL" id="FWXR01000017">
    <property type="protein sequence ID" value="SMC99753.1"/>
    <property type="molecule type" value="Genomic_DNA"/>
</dbReference>
<sequence>MTTHPRTTPLLRPASRVTSALFVATATLLAGCGTVPEPSATSPGGQTGLDLMERLTLNADRCWFRSGDPVFESYGLAPELSSFSGRPRFLIVPEGKPEERPLLVIEGRTGSSDVSIYGPLTGSQAGDKAAADIDRWRTGSDDCA</sequence>
<evidence type="ECO:0008006" key="5">
    <source>
        <dbReference type="Google" id="ProtNLM"/>
    </source>
</evidence>